<dbReference type="RefSeq" id="WP_377123100.1">
    <property type="nucleotide sequence ID" value="NZ_JBHUON010000002.1"/>
</dbReference>
<protein>
    <recommendedName>
        <fullName evidence="4">TonB-dependent receptor plug domain-containing protein</fullName>
    </recommendedName>
</protein>
<dbReference type="Gene3D" id="2.170.130.10">
    <property type="entry name" value="TonB-dependent receptor, plug domain"/>
    <property type="match status" value="1"/>
</dbReference>
<comment type="caution">
    <text evidence="2">The sequence shown here is derived from an EMBL/GenBank/DDBJ whole genome shotgun (WGS) entry which is preliminary data.</text>
</comment>
<reference evidence="3" key="1">
    <citation type="journal article" date="2019" name="Int. J. Syst. Evol. Microbiol.">
        <title>The Global Catalogue of Microorganisms (GCM) 10K type strain sequencing project: providing services to taxonomists for standard genome sequencing and annotation.</title>
        <authorList>
            <consortium name="The Broad Institute Genomics Platform"/>
            <consortium name="The Broad Institute Genome Sequencing Center for Infectious Disease"/>
            <person name="Wu L."/>
            <person name="Ma J."/>
        </authorList>
    </citation>
    <scope>NUCLEOTIDE SEQUENCE [LARGE SCALE GENOMIC DNA]</scope>
    <source>
        <strain evidence="3">KCTC 52232</strain>
    </source>
</reference>
<gene>
    <name evidence="2" type="ORF">ACFSYC_02310</name>
</gene>
<dbReference type="EMBL" id="JBHUON010000002">
    <property type="protein sequence ID" value="MFD2863509.1"/>
    <property type="molecule type" value="Genomic_DNA"/>
</dbReference>
<feature type="chain" id="PRO_5045812352" description="TonB-dependent receptor plug domain-containing protein" evidence="1">
    <location>
        <begin position="27"/>
        <end position="187"/>
    </location>
</feature>
<organism evidence="2 3">
    <name type="scientific">Mucilaginibacter antarcticus</name>
    <dbReference type="NCBI Taxonomy" id="1855725"/>
    <lineage>
        <taxon>Bacteria</taxon>
        <taxon>Pseudomonadati</taxon>
        <taxon>Bacteroidota</taxon>
        <taxon>Sphingobacteriia</taxon>
        <taxon>Sphingobacteriales</taxon>
        <taxon>Sphingobacteriaceae</taxon>
        <taxon>Mucilaginibacter</taxon>
    </lineage>
</organism>
<accession>A0ABW5XJY3</accession>
<evidence type="ECO:0008006" key="4">
    <source>
        <dbReference type="Google" id="ProtNLM"/>
    </source>
</evidence>
<evidence type="ECO:0000313" key="2">
    <source>
        <dbReference type="EMBL" id="MFD2863509.1"/>
    </source>
</evidence>
<keyword evidence="1" id="KW-0732">Signal</keyword>
<name>A0ABW5XJY3_9SPHI</name>
<dbReference type="Proteomes" id="UP001597601">
    <property type="component" value="Unassembled WGS sequence"/>
</dbReference>
<proteinExistence type="predicted"/>
<feature type="signal peptide" evidence="1">
    <location>
        <begin position="1"/>
        <end position="26"/>
    </location>
</feature>
<dbReference type="InterPro" id="IPR037066">
    <property type="entry name" value="Plug_dom_sf"/>
</dbReference>
<evidence type="ECO:0000256" key="1">
    <source>
        <dbReference type="SAM" id="SignalP"/>
    </source>
</evidence>
<keyword evidence="3" id="KW-1185">Reference proteome</keyword>
<sequence length="187" mass="20567">MKILQMKTSIFLLSVLSTIMSLNALGQTGKLNKDTIGEKTTPLYVVKLADGRTSPTSLPVLRFVGSQHIAAMEIYKDAKSIELYGNKAKNGVIIITLKKEAPIQTLGELLDRYDVSNKNRSLPLYIDSNLTTNAPGSFFSLTNIKSVKVAKEKGTGMKYISIITDYVNVKPDRNTLRIRGNGTVNTK</sequence>
<evidence type="ECO:0000313" key="3">
    <source>
        <dbReference type="Proteomes" id="UP001597601"/>
    </source>
</evidence>